<evidence type="ECO:0000313" key="3">
    <source>
        <dbReference type="Proteomes" id="UP000030649"/>
    </source>
</evidence>
<gene>
    <name evidence="2" type="ORF">J07HQW1_01505</name>
</gene>
<organism evidence="2 3">
    <name type="scientific">Haloquadratum walsbyi J07HQW1</name>
    <dbReference type="NCBI Taxonomy" id="1238424"/>
    <lineage>
        <taxon>Archaea</taxon>
        <taxon>Methanobacteriati</taxon>
        <taxon>Methanobacteriota</taxon>
        <taxon>Stenosarchaea group</taxon>
        <taxon>Halobacteria</taxon>
        <taxon>Halobacteriales</taxon>
        <taxon>Haloferacaceae</taxon>
        <taxon>Haloquadratum</taxon>
    </lineage>
</organism>
<dbReference type="EMBL" id="KE356560">
    <property type="protein sequence ID" value="ERG91471.1"/>
    <property type="molecule type" value="Genomic_DNA"/>
</dbReference>
<sequence>MSIFEVLAHALALVLETVFSQLCDTEQSTESDDSTAEQTETTRSQYRN</sequence>
<name>U1PH40_9EURY</name>
<proteinExistence type="predicted"/>
<accession>U1PH40</accession>
<reference evidence="2 3" key="1">
    <citation type="journal article" date="2013" name="PLoS ONE">
        <title>Assembly-driven community genomics of a hypersaline microbial ecosystem.</title>
        <authorList>
            <person name="Podell S."/>
            <person name="Ugalde J.A."/>
            <person name="Narasingarao P."/>
            <person name="Banfield J.F."/>
            <person name="Heidelberg K.B."/>
            <person name="Allen E.E."/>
        </authorList>
    </citation>
    <scope>NUCLEOTIDE SEQUENCE [LARGE SCALE GENOMIC DNA]</scope>
    <source>
        <strain evidence="3">J07HQW1</strain>
    </source>
</reference>
<feature type="compositionally biased region" description="Polar residues" evidence="1">
    <location>
        <begin position="36"/>
        <end position="48"/>
    </location>
</feature>
<protein>
    <submittedName>
        <fullName evidence="2">Uncharacterized protein</fullName>
    </submittedName>
</protein>
<dbReference type="AlphaFoldDB" id="U1PH40"/>
<dbReference type="Proteomes" id="UP000030649">
    <property type="component" value="Unassembled WGS sequence"/>
</dbReference>
<evidence type="ECO:0000313" key="2">
    <source>
        <dbReference type="EMBL" id="ERG91471.1"/>
    </source>
</evidence>
<evidence type="ECO:0000256" key="1">
    <source>
        <dbReference type="SAM" id="MobiDB-lite"/>
    </source>
</evidence>
<feature type="region of interest" description="Disordered" evidence="1">
    <location>
        <begin position="24"/>
        <end position="48"/>
    </location>
</feature>
<dbReference type="HOGENOM" id="CLU_3147907_0_0_2"/>